<dbReference type="PANTHER" id="PTHR46641:SF2">
    <property type="entry name" value="FMRFAMIDE RECEPTOR"/>
    <property type="match status" value="1"/>
</dbReference>
<dbReference type="Proteomes" id="UP000694888">
    <property type="component" value="Unplaced"/>
</dbReference>
<feature type="transmembrane region" description="Helical" evidence="6">
    <location>
        <begin position="151"/>
        <end position="171"/>
    </location>
</feature>
<feature type="transmembrane region" description="Helical" evidence="6">
    <location>
        <begin position="205"/>
        <end position="227"/>
    </location>
</feature>
<feature type="transmembrane region" description="Helical" evidence="6">
    <location>
        <begin position="67"/>
        <end position="88"/>
    </location>
</feature>
<feature type="compositionally biased region" description="Polar residues" evidence="5">
    <location>
        <begin position="276"/>
        <end position="286"/>
    </location>
</feature>
<gene>
    <name evidence="9" type="primary">LOC106013676</name>
</gene>
<dbReference type="GeneID" id="106013676"/>
<evidence type="ECO:0000256" key="3">
    <source>
        <dbReference type="ARBA" id="ARBA00022989"/>
    </source>
</evidence>
<dbReference type="PANTHER" id="PTHR46641">
    <property type="entry name" value="FMRFAMIDE RECEPTOR-RELATED"/>
    <property type="match status" value="1"/>
</dbReference>
<dbReference type="PROSITE" id="PS50262">
    <property type="entry name" value="G_PROTEIN_RECEP_F1_2"/>
    <property type="match status" value="1"/>
</dbReference>
<feature type="compositionally biased region" description="Basic and acidic residues" evidence="5">
    <location>
        <begin position="259"/>
        <end position="271"/>
    </location>
</feature>
<reference evidence="9" key="1">
    <citation type="submission" date="2025-08" db="UniProtKB">
        <authorList>
            <consortium name="RefSeq"/>
        </authorList>
    </citation>
    <scope>IDENTIFICATION</scope>
</reference>
<dbReference type="RefSeq" id="XP_012945488.1">
    <property type="nucleotide sequence ID" value="XM_013090034.1"/>
</dbReference>
<dbReference type="SUPFAM" id="SSF81321">
    <property type="entry name" value="Family A G protein-coupled receptor-like"/>
    <property type="match status" value="1"/>
</dbReference>
<dbReference type="InterPro" id="IPR052954">
    <property type="entry name" value="GPCR-Ligand_Int"/>
</dbReference>
<keyword evidence="2 6" id="KW-0812">Transmembrane</keyword>
<dbReference type="InterPro" id="IPR017452">
    <property type="entry name" value="GPCR_Rhodpsn_7TM"/>
</dbReference>
<evidence type="ECO:0000256" key="1">
    <source>
        <dbReference type="ARBA" id="ARBA00004370"/>
    </source>
</evidence>
<proteinExistence type="predicted"/>
<feature type="transmembrane region" description="Helical" evidence="6">
    <location>
        <begin position="108"/>
        <end position="130"/>
    </location>
</feature>
<feature type="transmembrane region" description="Helical" evidence="6">
    <location>
        <begin position="307"/>
        <end position="332"/>
    </location>
</feature>
<name>A0ABM1AD96_APLCA</name>
<keyword evidence="8" id="KW-1185">Reference proteome</keyword>
<feature type="region of interest" description="Disordered" evidence="5">
    <location>
        <begin position="246"/>
        <end position="300"/>
    </location>
</feature>
<sequence>MNLTTVFPPAHNVMSRDPVSDELRASMTIAFSLCLHTSIITTGCVTNVINAIIFLRLGLSDSISVSFFFLAISDFVILFQNLLARVFGILDSYLGVNFGMLDIRSLGFLLTTFASVPYDITVCITLYTAVQKCCCVVFPFRFNRVFTRSRSIFINIFIYLVVVCYHIPAIASQHLRLVRNPSSNSTKLSVWFSPDRNRNVAALGLLRNVVITTAEIVVSFCVIVFAYKLKASSQFHSIRAKGEFPSQKEEGTVDPEIEENGKTRGNETDTKRKNKTGQNGHQTSSGEGRVGSSRKNQTSKEVRATQAVTMVSTLFVSCTLTSVVIIYVSLLYPAFSPRGELVNLYYVTVQVRLTLIFAWLSLNIVVYCAYNTRFRNELFKIFCPKSQ</sequence>
<comment type="subcellular location">
    <subcellularLocation>
        <location evidence="1">Membrane</location>
    </subcellularLocation>
</comment>
<dbReference type="Gene3D" id="1.20.1070.10">
    <property type="entry name" value="Rhodopsin 7-helix transmembrane proteins"/>
    <property type="match status" value="1"/>
</dbReference>
<evidence type="ECO:0000259" key="7">
    <source>
        <dbReference type="PROSITE" id="PS50262"/>
    </source>
</evidence>
<evidence type="ECO:0000313" key="9">
    <source>
        <dbReference type="RefSeq" id="XP_012945488.1"/>
    </source>
</evidence>
<organism evidence="8 9">
    <name type="scientific">Aplysia californica</name>
    <name type="common">California sea hare</name>
    <dbReference type="NCBI Taxonomy" id="6500"/>
    <lineage>
        <taxon>Eukaryota</taxon>
        <taxon>Metazoa</taxon>
        <taxon>Spiralia</taxon>
        <taxon>Lophotrochozoa</taxon>
        <taxon>Mollusca</taxon>
        <taxon>Gastropoda</taxon>
        <taxon>Heterobranchia</taxon>
        <taxon>Euthyneura</taxon>
        <taxon>Tectipleura</taxon>
        <taxon>Aplysiida</taxon>
        <taxon>Aplysioidea</taxon>
        <taxon>Aplysiidae</taxon>
        <taxon>Aplysia</taxon>
    </lineage>
</organism>
<evidence type="ECO:0000313" key="8">
    <source>
        <dbReference type="Proteomes" id="UP000694888"/>
    </source>
</evidence>
<protein>
    <submittedName>
        <fullName evidence="9">Uncharacterized protein LOC106013676</fullName>
    </submittedName>
</protein>
<evidence type="ECO:0000256" key="6">
    <source>
        <dbReference type="SAM" id="Phobius"/>
    </source>
</evidence>
<evidence type="ECO:0000256" key="5">
    <source>
        <dbReference type="SAM" id="MobiDB-lite"/>
    </source>
</evidence>
<keyword evidence="3 6" id="KW-1133">Transmembrane helix</keyword>
<feature type="transmembrane region" description="Helical" evidence="6">
    <location>
        <begin position="344"/>
        <end position="370"/>
    </location>
</feature>
<evidence type="ECO:0000256" key="4">
    <source>
        <dbReference type="ARBA" id="ARBA00023136"/>
    </source>
</evidence>
<accession>A0ABM1AD96</accession>
<evidence type="ECO:0000256" key="2">
    <source>
        <dbReference type="ARBA" id="ARBA00022692"/>
    </source>
</evidence>
<feature type="domain" description="G-protein coupled receptors family 1 profile" evidence="7">
    <location>
        <begin position="46"/>
        <end position="367"/>
    </location>
</feature>
<feature type="transmembrane region" description="Helical" evidence="6">
    <location>
        <begin position="29"/>
        <end position="55"/>
    </location>
</feature>
<keyword evidence="4 6" id="KW-0472">Membrane</keyword>